<dbReference type="GO" id="GO:0016887">
    <property type="term" value="F:ATP hydrolysis activity"/>
    <property type="evidence" value="ECO:0007669"/>
    <property type="project" value="InterPro"/>
</dbReference>
<dbReference type="PRINTS" id="PR00038">
    <property type="entry name" value="HTHLUXR"/>
</dbReference>
<gene>
    <name evidence="2" type="ORF">NOCA2450002</name>
</gene>
<dbReference type="InterPro" id="IPR000792">
    <property type="entry name" value="Tscrpt_reg_LuxR_C"/>
</dbReference>
<organism evidence="2">
    <name type="scientific">metagenome</name>
    <dbReference type="NCBI Taxonomy" id="256318"/>
    <lineage>
        <taxon>unclassified sequences</taxon>
        <taxon>metagenomes</taxon>
    </lineage>
</organism>
<dbReference type="InterPro" id="IPR036388">
    <property type="entry name" value="WH-like_DNA-bd_sf"/>
</dbReference>
<dbReference type="InterPro" id="IPR049945">
    <property type="entry name" value="AAA_22"/>
</dbReference>
<dbReference type="SUPFAM" id="SSF52540">
    <property type="entry name" value="P-loop containing nucleoside triphosphate hydrolases"/>
    <property type="match status" value="1"/>
</dbReference>
<dbReference type="SUPFAM" id="SSF46894">
    <property type="entry name" value="C-terminal effector domain of the bipartite response regulators"/>
    <property type="match status" value="1"/>
</dbReference>
<evidence type="ECO:0000259" key="1">
    <source>
        <dbReference type="PROSITE" id="PS50043"/>
    </source>
</evidence>
<dbReference type="Pfam" id="PF25872">
    <property type="entry name" value="HTH_77"/>
    <property type="match status" value="1"/>
</dbReference>
<proteinExistence type="predicted"/>
<dbReference type="Gene3D" id="1.10.10.10">
    <property type="entry name" value="Winged helix-like DNA-binding domain superfamily/Winged helix DNA-binding domain"/>
    <property type="match status" value="1"/>
</dbReference>
<dbReference type="InterPro" id="IPR058852">
    <property type="entry name" value="HTH_77"/>
</dbReference>
<dbReference type="EMBL" id="CZKA01000040">
    <property type="protein sequence ID" value="CUR57795.1"/>
    <property type="molecule type" value="Genomic_DNA"/>
</dbReference>
<dbReference type="Pfam" id="PF13401">
    <property type="entry name" value="AAA_22"/>
    <property type="match status" value="1"/>
</dbReference>
<accession>A0A2P2C722</accession>
<evidence type="ECO:0000313" key="2">
    <source>
        <dbReference type="EMBL" id="CUR57795.1"/>
    </source>
</evidence>
<dbReference type="AlphaFoldDB" id="A0A2P2C722"/>
<dbReference type="PANTHER" id="PTHR47691">
    <property type="entry name" value="REGULATOR-RELATED"/>
    <property type="match status" value="1"/>
</dbReference>
<dbReference type="InterPro" id="IPR027417">
    <property type="entry name" value="P-loop_NTPase"/>
</dbReference>
<dbReference type="PANTHER" id="PTHR47691:SF3">
    <property type="entry name" value="HTH-TYPE TRANSCRIPTIONAL REGULATOR RV0890C-RELATED"/>
    <property type="match status" value="1"/>
</dbReference>
<dbReference type="CDD" id="cd06170">
    <property type="entry name" value="LuxR_C_like"/>
    <property type="match status" value="1"/>
</dbReference>
<dbReference type="GO" id="GO:0006355">
    <property type="term" value="P:regulation of DNA-templated transcription"/>
    <property type="evidence" value="ECO:0007669"/>
    <property type="project" value="InterPro"/>
</dbReference>
<dbReference type="PROSITE" id="PS00622">
    <property type="entry name" value="HTH_LUXR_1"/>
    <property type="match status" value="1"/>
</dbReference>
<sequence length="772" mass="83700">MSLGGELADAGTGSALPFETTSFVGRRAEATAVTNMLGETRHLTLVGPGGIGKTRLALRVAAEASDSFEDGVRLVKLGDVVDPSLLVTKVGEALGVQGRSTDHLMEQLVTALSGRQLLVLDNCEHIVEAVASLLNGILPRTRDLRVLATSRQSLGIAFERSWQVPPMAVPDLGPDKAREGLRACLEEAEAVTLFLDRSDALTTATELPGPELEAAFEICRRLDGLPLAIELAAIRTRSLSFQQVLALMDDRFELLTVGHRGAEARQVTLRSLIDWSYELCTPNERALWLQVSVFAGGFDLDAVRHVCVTGAESVVSLVDLIDALLDKSILIAERSGPVMRYRMLETIRAYGEELVERAGDWHDLRRRHRDYFRSLTTDWRQRWIGPDQAEICAAAEREWANLQVGLEFSTSQAGEGEAALDMASGLFFIYVKSAAVEGGIWFARALEADPSPTLARARALWGSAFLSIGHGDFASPRPWVDECRTIAVALGDLDTLEAERAVRAWLEIGRGDVSGALAALDVDGVQPEGHFTRQLRAIAMILAGDFTTAEGVLEASVRICAPKGEVFFRSHALNQLTYVAWQFGEAERVRALAAETIQLHQTLDDRLGIGHSLEHAAWVATDDVHGAQLLGASHHILSELGAALYAFLQPHHEHYVQRLTAALGERRFESAFAEGATLTIDRAIALVTAPDPALRRPARPERPDGLTPREAEIATMVAQGMTNRGIAETLVISPRTVETHVEHVLAKLGLVARGQVAPRLAALGFPTGAEPA</sequence>
<reference evidence="2" key="1">
    <citation type="submission" date="2015-08" db="EMBL/GenBank/DDBJ databases">
        <authorList>
            <person name="Babu N.S."/>
            <person name="Beckwith C.J."/>
            <person name="Beseler K.G."/>
            <person name="Brison A."/>
            <person name="Carone J.V."/>
            <person name="Caskin T.P."/>
            <person name="Diamond M."/>
            <person name="Durham M.E."/>
            <person name="Foxe J.M."/>
            <person name="Go M."/>
            <person name="Henderson B.A."/>
            <person name="Jones I.B."/>
            <person name="McGettigan J.A."/>
            <person name="Micheletti S.J."/>
            <person name="Nasrallah M.E."/>
            <person name="Ortiz D."/>
            <person name="Piller C.R."/>
            <person name="Privatt S.R."/>
            <person name="Schneider S.L."/>
            <person name="Sharp S."/>
            <person name="Smith T.C."/>
            <person name="Stanton J.D."/>
            <person name="Ullery H.E."/>
            <person name="Wilson R.J."/>
            <person name="Serrano M.G."/>
            <person name="Buck G."/>
            <person name="Lee V."/>
            <person name="Wang Y."/>
            <person name="Carvalho R."/>
            <person name="Voegtly L."/>
            <person name="Shi R."/>
            <person name="Duckworth R."/>
            <person name="Johnson A."/>
            <person name="Loviza R."/>
            <person name="Walstead R."/>
            <person name="Shah Z."/>
            <person name="Kiflezghi M."/>
            <person name="Wade K."/>
            <person name="Ball S.L."/>
            <person name="Bradley K.W."/>
            <person name="Asai D.J."/>
            <person name="Bowman C.A."/>
            <person name="Russell D.A."/>
            <person name="Pope W.H."/>
            <person name="Jacobs-Sera D."/>
            <person name="Hendrix R.W."/>
            <person name="Hatfull G.F."/>
        </authorList>
    </citation>
    <scope>NUCLEOTIDE SEQUENCE</scope>
</reference>
<dbReference type="Gene3D" id="3.40.50.300">
    <property type="entry name" value="P-loop containing nucleotide triphosphate hydrolases"/>
    <property type="match status" value="1"/>
</dbReference>
<dbReference type="PROSITE" id="PS50043">
    <property type="entry name" value="HTH_LUXR_2"/>
    <property type="match status" value="1"/>
</dbReference>
<name>A0A2P2C722_9ZZZZ</name>
<protein>
    <submittedName>
        <fullName evidence="2">Putative Transcriptional regulator, LuxR family</fullName>
    </submittedName>
</protein>
<feature type="domain" description="HTH luxR-type" evidence="1">
    <location>
        <begin position="699"/>
        <end position="764"/>
    </location>
</feature>
<dbReference type="Pfam" id="PF00196">
    <property type="entry name" value="GerE"/>
    <property type="match status" value="1"/>
</dbReference>
<dbReference type="GO" id="GO:0003677">
    <property type="term" value="F:DNA binding"/>
    <property type="evidence" value="ECO:0007669"/>
    <property type="project" value="InterPro"/>
</dbReference>
<dbReference type="InterPro" id="IPR016032">
    <property type="entry name" value="Sig_transdc_resp-reg_C-effctor"/>
</dbReference>
<dbReference type="SMART" id="SM00421">
    <property type="entry name" value="HTH_LUXR"/>
    <property type="match status" value="1"/>
</dbReference>